<keyword evidence="1" id="KW-1133">Transmembrane helix</keyword>
<evidence type="ECO:0000256" key="1">
    <source>
        <dbReference type="SAM" id="Phobius"/>
    </source>
</evidence>
<feature type="transmembrane region" description="Helical" evidence="1">
    <location>
        <begin position="45"/>
        <end position="66"/>
    </location>
</feature>
<dbReference type="RefSeq" id="WP_220399808.1">
    <property type="nucleotide sequence ID" value="NZ_CABMFG010000051.1"/>
</dbReference>
<accession>A0A413GXH0</accession>
<dbReference type="EMBL" id="QSCF01000051">
    <property type="protein sequence ID" value="RGX75812.1"/>
    <property type="molecule type" value="Genomic_DNA"/>
</dbReference>
<gene>
    <name evidence="2" type="ORF">DXA68_20760</name>
</gene>
<name>A0A413GXH0_9BACE</name>
<keyword evidence="1" id="KW-0472">Membrane</keyword>
<evidence type="ECO:0000313" key="2">
    <source>
        <dbReference type="EMBL" id="RGX75812.1"/>
    </source>
</evidence>
<reference evidence="2 3" key="1">
    <citation type="submission" date="2018-08" db="EMBL/GenBank/DDBJ databases">
        <title>A genome reference for cultivated species of the human gut microbiota.</title>
        <authorList>
            <person name="Zou Y."/>
            <person name="Xue W."/>
            <person name="Luo G."/>
        </authorList>
    </citation>
    <scope>NUCLEOTIDE SEQUENCE [LARGE SCALE GENOMIC DNA]</scope>
    <source>
        <strain evidence="2 3">OF03-9BH</strain>
    </source>
</reference>
<feature type="non-terminal residue" evidence="2">
    <location>
        <position position="1"/>
    </location>
</feature>
<keyword evidence="1" id="KW-0812">Transmembrane</keyword>
<feature type="transmembrane region" description="Helical" evidence="1">
    <location>
        <begin position="15"/>
        <end position="38"/>
    </location>
</feature>
<protein>
    <submittedName>
        <fullName evidence="2">Uncharacterized protein</fullName>
    </submittedName>
</protein>
<sequence>AYSYYLGSDYIENKLNFVGVIFSIMIKVFPVLISYYLVRRAGIKTFPYINCLSLLFIVMVLLSTSVPILHRLSQFFGVFQIALYSDVLFFNKKNIV</sequence>
<dbReference type="Proteomes" id="UP000286075">
    <property type="component" value="Unassembled WGS sequence"/>
</dbReference>
<feature type="transmembrane region" description="Helical" evidence="1">
    <location>
        <begin position="72"/>
        <end position="90"/>
    </location>
</feature>
<comment type="caution">
    <text evidence="2">The sequence shown here is derived from an EMBL/GenBank/DDBJ whole genome shotgun (WGS) entry which is preliminary data.</text>
</comment>
<evidence type="ECO:0000313" key="3">
    <source>
        <dbReference type="Proteomes" id="UP000286075"/>
    </source>
</evidence>
<proteinExistence type="predicted"/>
<organism evidence="2 3">
    <name type="scientific">Bacteroides stercorirosoris</name>
    <dbReference type="NCBI Taxonomy" id="871324"/>
    <lineage>
        <taxon>Bacteria</taxon>
        <taxon>Pseudomonadati</taxon>
        <taxon>Bacteroidota</taxon>
        <taxon>Bacteroidia</taxon>
        <taxon>Bacteroidales</taxon>
        <taxon>Bacteroidaceae</taxon>
        <taxon>Bacteroides</taxon>
    </lineage>
</organism>
<dbReference type="AlphaFoldDB" id="A0A413GXH0"/>